<feature type="region of interest" description="Disordered" evidence="1">
    <location>
        <begin position="1"/>
        <end position="38"/>
    </location>
</feature>
<organism evidence="2">
    <name type="scientific">Arundo donax</name>
    <name type="common">Giant reed</name>
    <name type="synonym">Donax arundinaceus</name>
    <dbReference type="NCBI Taxonomy" id="35708"/>
    <lineage>
        <taxon>Eukaryota</taxon>
        <taxon>Viridiplantae</taxon>
        <taxon>Streptophyta</taxon>
        <taxon>Embryophyta</taxon>
        <taxon>Tracheophyta</taxon>
        <taxon>Spermatophyta</taxon>
        <taxon>Magnoliopsida</taxon>
        <taxon>Liliopsida</taxon>
        <taxon>Poales</taxon>
        <taxon>Poaceae</taxon>
        <taxon>PACMAD clade</taxon>
        <taxon>Arundinoideae</taxon>
        <taxon>Arundineae</taxon>
        <taxon>Arundo</taxon>
    </lineage>
</organism>
<sequence>MENEAIDTTENLHIEEEQNNERETDKNSENELTKEDIKSFSINEELAAKQGNNVEIDSQSTPAMWIPFKSSEEE</sequence>
<protein>
    <submittedName>
        <fullName evidence="2">Uncharacterized protein</fullName>
    </submittedName>
</protein>
<name>A0A0A9DAP7_ARUDO</name>
<dbReference type="EMBL" id="GBRH01217063">
    <property type="protein sequence ID" value="JAD80832.1"/>
    <property type="molecule type" value="Transcribed_RNA"/>
</dbReference>
<accession>A0A0A9DAP7</accession>
<proteinExistence type="predicted"/>
<evidence type="ECO:0000256" key="1">
    <source>
        <dbReference type="SAM" id="MobiDB-lite"/>
    </source>
</evidence>
<evidence type="ECO:0000313" key="2">
    <source>
        <dbReference type="EMBL" id="JAD80832.1"/>
    </source>
</evidence>
<reference evidence="2" key="1">
    <citation type="submission" date="2014-09" db="EMBL/GenBank/DDBJ databases">
        <authorList>
            <person name="Magalhaes I.L.F."/>
            <person name="Oliveira U."/>
            <person name="Santos F.R."/>
            <person name="Vidigal T.H.D.A."/>
            <person name="Brescovit A.D."/>
            <person name="Santos A.J."/>
        </authorList>
    </citation>
    <scope>NUCLEOTIDE SEQUENCE</scope>
    <source>
        <tissue evidence="2">Shoot tissue taken approximately 20 cm above the soil surface</tissue>
    </source>
</reference>
<dbReference type="AlphaFoldDB" id="A0A0A9DAP7"/>
<feature type="compositionally biased region" description="Basic and acidic residues" evidence="1">
    <location>
        <begin position="10"/>
        <end position="38"/>
    </location>
</feature>
<reference evidence="2" key="2">
    <citation type="journal article" date="2015" name="Data Brief">
        <title>Shoot transcriptome of the giant reed, Arundo donax.</title>
        <authorList>
            <person name="Barrero R.A."/>
            <person name="Guerrero F.D."/>
            <person name="Moolhuijzen P."/>
            <person name="Goolsby J.A."/>
            <person name="Tidwell J."/>
            <person name="Bellgard S.E."/>
            <person name="Bellgard M.I."/>
        </authorList>
    </citation>
    <scope>NUCLEOTIDE SEQUENCE</scope>
    <source>
        <tissue evidence="2">Shoot tissue taken approximately 20 cm above the soil surface</tissue>
    </source>
</reference>